<evidence type="ECO:0000313" key="1">
    <source>
        <dbReference type="EMBL" id="KAK7020475.1"/>
    </source>
</evidence>
<comment type="caution">
    <text evidence="1">The sequence shown here is derived from an EMBL/GenBank/DDBJ whole genome shotgun (WGS) entry which is preliminary data.</text>
</comment>
<dbReference type="Proteomes" id="UP001362999">
    <property type="component" value="Unassembled WGS sequence"/>
</dbReference>
<dbReference type="PANTHER" id="PTHR45296:SF1">
    <property type="entry name" value="TRANSDUCIN_WD40 REPEAT-LIKE SUPERFAMILY PROTEIN"/>
    <property type="match status" value="1"/>
</dbReference>
<proteinExistence type="predicted"/>
<dbReference type="EMBL" id="JAWWNJ010000041">
    <property type="protein sequence ID" value="KAK7020475.1"/>
    <property type="molecule type" value="Genomic_DNA"/>
</dbReference>
<organism evidence="1 2">
    <name type="scientific">Favolaschia claudopus</name>
    <dbReference type="NCBI Taxonomy" id="2862362"/>
    <lineage>
        <taxon>Eukaryota</taxon>
        <taxon>Fungi</taxon>
        <taxon>Dikarya</taxon>
        <taxon>Basidiomycota</taxon>
        <taxon>Agaricomycotina</taxon>
        <taxon>Agaricomycetes</taxon>
        <taxon>Agaricomycetidae</taxon>
        <taxon>Agaricales</taxon>
        <taxon>Marasmiineae</taxon>
        <taxon>Mycenaceae</taxon>
        <taxon>Favolaschia</taxon>
    </lineage>
</organism>
<keyword evidence="2" id="KW-1185">Reference proteome</keyword>
<name>A0AAW0B3B2_9AGAR</name>
<protein>
    <submittedName>
        <fullName evidence="1">WD repeat-containing protein 53</fullName>
    </submittedName>
</protein>
<evidence type="ECO:0000313" key="2">
    <source>
        <dbReference type="Proteomes" id="UP001362999"/>
    </source>
</evidence>
<reference evidence="1 2" key="1">
    <citation type="journal article" date="2024" name="J Genomics">
        <title>Draft genome sequencing and assembly of Favolaschia claudopus CIRM-BRFM 2984 isolated from oak limbs.</title>
        <authorList>
            <person name="Navarro D."/>
            <person name="Drula E."/>
            <person name="Chaduli D."/>
            <person name="Cazenave R."/>
            <person name="Ahrendt S."/>
            <person name="Wang J."/>
            <person name="Lipzen A."/>
            <person name="Daum C."/>
            <person name="Barry K."/>
            <person name="Grigoriev I.V."/>
            <person name="Favel A."/>
            <person name="Rosso M.N."/>
            <person name="Martin F."/>
        </authorList>
    </citation>
    <scope>NUCLEOTIDE SEQUENCE [LARGE SCALE GENOMIC DNA]</scope>
    <source>
        <strain evidence="1 2">CIRM-BRFM 2984</strain>
    </source>
</reference>
<accession>A0AAW0B3B2</accession>
<dbReference type="SMART" id="SM00320">
    <property type="entry name" value="WD40"/>
    <property type="match status" value="3"/>
</dbReference>
<dbReference type="AlphaFoldDB" id="A0AAW0B3B2"/>
<gene>
    <name evidence="1" type="ORF">R3P38DRAFT_2969690</name>
</gene>
<sequence>MLDELSENLPNYTITHTLRTPAPISSIALGHSNQLFAGSDDGSLRVYDLTSYKVCKAIRGLPAEISSICCFKYPGSHLRDVWLACGRYAYSFHMDLDKLVLTVEDVVTAIELCSDDDVLNELALNSAKTHLAYSADSGAVGVMAISTKNIIRMKTSHSSICGIVRFIPDRPQEIVSGGYDNCLIHFNHLQGTVLSSREMPSSSLSDGMSLSPPFIMSAAMTVTGVMAAGTADGRLWLGFGGQKDSLDKHAKKKRSRKWDGLSPDDEHLEKIAEGPIVAMAFPDPTTVVLSTLLGTILQYRIIRQENQDVQLAKIWEGQSGISKVNALIFDERRFIVAGLTENAQGIIEIWDRDSPP</sequence>
<dbReference type="PANTHER" id="PTHR45296">
    <property type="entry name" value="TRANSDUCIN/WD40 REPEAT-LIKE SUPERFAMILY PROTEIN"/>
    <property type="match status" value="1"/>
</dbReference>
<dbReference type="InterPro" id="IPR001680">
    <property type="entry name" value="WD40_rpt"/>
</dbReference>
<dbReference type="InterPro" id="IPR015943">
    <property type="entry name" value="WD40/YVTN_repeat-like_dom_sf"/>
</dbReference>
<dbReference type="Pfam" id="PF00400">
    <property type="entry name" value="WD40"/>
    <property type="match status" value="1"/>
</dbReference>
<dbReference type="SUPFAM" id="SSF50978">
    <property type="entry name" value="WD40 repeat-like"/>
    <property type="match status" value="1"/>
</dbReference>
<dbReference type="InterPro" id="IPR036322">
    <property type="entry name" value="WD40_repeat_dom_sf"/>
</dbReference>
<dbReference type="Gene3D" id="2.130.10.10">
    <property type="entry name" value="YVTN repeat-like/Quinoprotein amine dehydrogenase"/>
    <property type="match status" value="2"/>
</dbReference>